<keyword evidence="1" id="KW-0812">Transmembrane</keyword>
<dbReference type="KEGG" id="enn:FRE64_15525"/>
<feature type="transmembrane region" description="Helical" evidence="1">
    <location>
        <begin position="219"/>
        <end position="248"/>
    </location>
</feature>
<dbReference type="EMBL" id="CP042326">
    <property type="protein sequence ID" value="QDZ41226.1"/>
    <property type="molecule type" value="Genomic_DNA"/>
</dbReference>
<evidence type="ECO:0000313" key="2">
    <source>
        <dbReference type="EMBL" id="QDZ41226.1"/>
    </source>
</evidence>
<keyword evidence="1" id="KW-0472">Membrane</keyword>
<reference evidence="2" key="1">
    <citation type="submission" date="2019-08" db="EMBL/GenBank/DDBJ databases">
        <title>Carotenoids and Carotenoid Binding Proteins in the Halophilic Cyanobacterium Euhalothece sp. ZM00.</title>
        <authorList>
            <person name="Cho S.M."/>
            <person name="Song J.Y."/>
            <person name="Park Y.-I."/>
        </authorList>
    </citation>
    <scope>NUCLEOTIDE SEQUENCE [LARGE SCALE GENOMIC DNA]</scope>
    <source>
        <strain evidence="2">Z-M001</strain>
    </source>
</reference>
<sequence>MSIVQVFFYSLVMSQQKLERLKNSYLDISDNFEIGWNIFLEQKNNLLWFLLILNLPIAIIEQFVPDPDPQGGFDSPFIIPFFIVAMLIGIIINLAIHILTEKSIMQESSQAIFTLKKVSSKVLIALLTGILFFIMVFLGSLFFLIPGIYLGVIFAFFTEAIALRNCQLDAFNYSRNLVKGQFWKVFGRLLILGVSLVILVLFITVPIGFISVVLNNLPIISFIISVISSLIIVAINYLFVIIFTVYFLNLDYLRNGLPQRV</sequence>
<evidence type="ECO:0008006" key="4">
    <source>
        <dbReference type="Google" id="ProtNLM"/>
    </source>
</evidence>
<name>A0A5B8NQF3_9CHRO</name>
<feature type="transmembrane region" description="Helical" evidence="1">
    <location>
        <begin position="46"/>
        <end position="65"/>
    </location>
</feature>
<keyword evidence="1" id="KW-1133">Transmembrane helix</keyword>
<dbReference type="Proteomes" id="UP000318453">
    <property type="component" value="Chromosome"/>
</dbReference>
<dbReference type="AlphaFoldDB" id="A0A5B8NQF3"/>
<feature type="transmembrane region" description="Helical" evidence="1">
    <location>
        <begin position="77"/>
        <end position="100"/>
    </location>
</feature>
<proteinExistence type="predicted"/>
<dbReference type="RefSeq" id="WP_146297060.1">
    <property type="nucleotide sequence ID" value="NZ_CP042326.1"/>
</dbReference>
<feature type="transmembrane region" description="Helical" evidence="1">
    <location>
        <begin position="189"/>
        <end position="213"/>
    </location>
</feature>
<protein>
    <recommendedName>
        <fullName evidence="4">Glycerophosphoryl diester phosphodiesterase membrane domain-containing protein</fullName>
    </recommendedName>
</protein>
<feature type="transmembrane region" description="Helical" evidence="1">
    <location>
        <begin position="121"/>
        <end position="142"/>
    </location>
</feature>
<keyword evidence="3" id="KW-1185">Reference proteome</keyword>
<organism evidence="2 3">
    <name type="scientific">Euhalothece natronophila Z-M001</name>
    <dbReference type="NCBI Taxonomy" id="522448"/>
    <lineage>
        <taxon>Bacteria</taxon>
        <taxon>Bacillati</taxon>
        <taxon>Cyanobacteriota</taxon>
        <taxon>Cyanophyceae</taxon>
        <taxon>Oscillatoriophycideae</taxon>
        <taxon>Chroococcales</taxon>
        <taxon>Halothecacae</taxon>
        <taxon>Halothece cluster</taxon>
        <taxon>Euhalothece</taxon>
    </lineage>
</organism>
<accession>A0A5B8NQF3</accession>
<feature type="transmembrane region" description="Helical" evidence="1">
    <location>
        <begin position="148"/>
        <end position="168"/>
    </location>
</feature>
<evidence type="ECO:0000313" key="3">
    <source>
        <dbReference type="Proteomes" id="UP000318453"/>
    </source>
</evidence>
<dbReference type="OrthoDB" id="1680606at2"/>
<gene>
    <name evidence="2" type="ORF">FRE64_15525</name>
</gene>
<evidence type="ECO:0000256" key="1">
    <source>
        <dbReference type="SAM" id="Phobius"/>
    </source>
</evidence>